<dbReference type="AlphaFoldDB" id="A0AAX4H3L3"/>
<sequence>MRRHSPSQRNHTQMRSFITPTRRALAFPISPRISHNLVRFNSSKKSDNVPSDASSPTKLPIPDKLNASVDVQKAKSAGEPERKDTTNNSLDKYLSFDELPKVPQAEVDRVVSINQLYSYQPRNIFDPEEESKPETFAYNFSMLPSDVNYPRRYSAVDVWHEVNGQSPDHTIKVHPLKRSITGKFERSTLLNEVSDFYLWDMFPQEDSFGAAPFDGDKTIDSVKNYEKKHNDLLKKKFDEEMAKSKELENFRNEINAAKSFVKKKYSTDEDTTVGQPRGRKKFDRELYKKYLKLVQGSRDKN</sequence>
<dbReference type="RefSeq" id="XP_062875519.1">
    <property type="nucleotide sequence ID" value="XM_063019449.1"/>
</dbReference>
<evidence type="ECO:0000313" key="2">
    <source>
        <dbReference type="EMBL" id="WPK23132.1"/>
    </source>
</evidence>
<feature type="compositionally biased region" description="Basic and acidic residues" evidence="1">
    <location>
        <begin position="72"/>
        <end position="85"/>
    </location>
</feature>
<organism evidence="2 3">
    <name type="scientific">Australozyma saopauloensis</name>
    <dbReference type="NCBI Taxonomy" id="291208"/>
    <lineage>
        <taxon>Eukaryota</taxon>
        <taxon>Fungi</taxon>
        <taxon>Dikarya</taxon>
        <taxon>Ascomycota</taxon>
        <taxon>Saccharomycotina</taxon>
        <taxon>Pichiomycetes</taxon>
        <taxon>Metschnikowiaceae</taxon>
        <taxon>Australozyma</taxon>
    </lineage>
</organism>
<feature type="region of interest" description="Disordered" evidence="1">
    <location>
        <begin position="41"/>
        <end position="90"/>
    </location>
</feature>
<feature type="compositionally biased region" description="Polar residues" evidence="1">
    <location>
        <begin position="41"/>
        <end position="57"/>
    </location>
</feature>
<dbReference type="KEGG" id="asau:88171426"/>
<keyword evidence="3" id="KW-1185">Reference proteome</keyword>
<evidence type="ECO:0000256" key="1">
    <source>
        <dbReference type="SAM" id="MobiDB-lite"/>
    </source>
</evidence>
<dbReference type="GeneID" id="88171426"/>
<dbReference type="Proteomes" id="UP001338582">
    <property type="component" value="Chromosome 1"/>
</dbReference>
<evidence type="ECO:0000313" key="3">
    <source>
        <dbReference type="Proteomes" id="UP001338582"/>
    </source>
</evidence>
<accession>A0AAX4H3L3</accession>
<protein>
    <submittedName>
        <fullName evidence="2">Uncharacterized protein</fullName>
    </submittedName>
</protein>
<gene>
    <name evidence="2" type="ORF">PUMCH_000357</name>
</gene>
<name>A0AAX4H3L3_9ASCO</name>
<dbReference type="EMBL" id="CP138894">
    <property type="protein sequence ID" value="WPK23132.1"/>
    <property type="molecule type" value="Genomic_DNA"/>
</dbReference>
<reference evidence="2 3" key="1">
    <citation type="submission" date="2023-10" db="EMBL/GenBank/DDBJ databases">
        <title>Draft Genome Sequence of Candida saopaulonensis from a very Premature Infant with Sepsis.</title>
        <authorList>
            <person name="Ning Y."/>
            <person name="Dai R."/>
            <person name="Xiao M."/>
            <person name="Xu Y."/>
            <person name="Yan Q."/>
            <person name="Zhang L."/>
        </authorList>
    </citation>
    <scope>NUCLEOTIDE SEQUENCE [LARGE SCALE GENOMIC DNA]</scope>
    <source>
        <strain evidence="2 3">19XY460</strain>
    </source>
</reference>
<proteinExistence type="predicted"/>